<dbReference type="EMBL" id="LJIJ01008317">
    <property type="protein sequence ID" value="ODM86551.1"/>
    <property type="molecule type" value="Genomic_DNA"/>
</dbReference>
<evidence type="ECO:0000313" key="2">
    <source>
        <dbReference type="Proteomes" id="UP000094527"/>
    </source>
</evidence>
<organism evidence="1 2">
    <name type="scientific">Orchesella cincta</name>
    <name type="common">Springtail</name>
    <name type="synonym">Podura cincta</name>
    <dbReference type="NCBI Taxonomy" id="48709"/>
    <lineage>
        <taxon>Eukaryota</taxon>
        <taxon>Metazoa</taxon>
        <taxon>Ecdysozoa</taxon>
        <taxon>Arthropoda</taxon>
        <taxon>Hexapoda</taxon>
        <taxon>Collembola</taxon>
        <taxon>Entomobryomorpha</taxon>
        <taxon>Entomobryoidea</taxon>
        <taxon>Orchesellidae</taxon>
        <taxon>Orchesellinae</taxon>
        <taxon>Orchesella</taxon>
    </lineage>
</organism>
<proteinExistence type="predicted"/>
<dbReference type="Proteomes" id="UP000094527">
    <property type="component" value="Unassembled WGS sequence"/>
</dbReference>
<keyword evidence="2" id="KW-1185">Reference proteome</keyword>
<accession>A0A1D2M0V6</accession>
<name>A0A1D2M0V6_ORCCI</name>
<evidence type="ECO:0000313" key="1">
    <source>
        <dbReference type="EMBL" id="ODM86551.1"/>
    </source>
</evidence>
<feature type="non-terminal residue" evidence="1">
    <location>
        <position position="53"/>
    </location>
</feature>
<protein>
    <submittedName>
        <fullName evidence="1">Uncharacterized protein</fullName>
    </submittedName>
</protein>
<gene>
    <name evidence="1" type="ORF">Ocin01_20132</name>
</gene>
<dbReference type="AlphaFoldDB" id="A0A1D2M0V6"/>
<sequence length="53" mass="6571">MIHITESVFYINFNWQFERPVQVLPTLREMFFMFRHARTGIYWLHVYSPATTF</sequence>
<comment type="caution">
    <text evidence="1">The sequence shown here is derived from an EMBL/GenBank/DDBJ whole genome shotgun (WGS) entry which is preliminary data.</text>
</comment>
<reference evidence="1 2" key="1">
    <citation type="journal article" date="2016" name="Genome Biol. Evol.">
        <title>Gene Family Evolution Reflects Adaptation to Soil Environmental Stressors in the Genome of the Collembolan Orchesella cincta.</title>
        <authorList>
            <person name="Faddeeva-Vakhrusheva A."/>
            <person name="Derks M.F."/>
            <person name="Anvar S.Y."/>
            <person name="Agamennone V."/>
            <person name="Suring W."/>
            <person name="Smit S."/>
            <person name="van Straalen N.M."/>
            <person name="Roelofs D."/>
        </authorList>
    </citation>
    <scope>NUCLEOTIDE SEQUENCE [LARGE SCALE GENOMIC DNA]</scope>
    <source>
        <tissue evidence="1">Mixed pool</tissue>
    </source>
</reference>